<keyword evidence="3" id="KW-1185">Reference proteome</keyword>
<keyword evidence="1" id="KW-1133">Transmembrane helix</keyword>
<reference evidence="2 3" key="1">
    <citation type="submission" date="2021-08" db="EMBL/GenBank/DDBJ databases">
        <title>Lysobacter sp. strain CJ11 Genome sequencing and assembly.</title>
        <authorList>
            <person name="Kim I."/>
        </authorList>
    </citation>
    <scope>NUCLEOTIDE SEQUENCE [LARGE SCALE GENOMIC DNA]</scope>
    <source>
        <strain evidence="2 3">CJ11</strain>
    </source>
</reference>
<evidence type="ECO:0000256" key="1">
    <source>
        <dbReference type="SAM" id="Phobius"/>
    </source>
</evidence>
<name>A0ABX8WRS4_9GAMM</name>
<dbReference type="Proteomes" id="UP000824755">
    <property type="component" value="Chromosome"/>
</dbReference>
<dbReference type="Pfam" id="PF09842">
    <property type="entry name" value="DUF2069"/>
    <property type="match status" value="1"/>
</dbReference>
<dbReference type="EMBL" id="CP080544">
    <property type="protein sequence ID" value="QYR53527.1"/>
    <property type="molecule type" value="Genomic_DNA"/>
</dbReference>
<gene>
    <name evidence="2" type="ORF">H8L67_03205</name>
</gene>
<dbReference type="RefSeq" id="WP_220380343.1">
    <property type="nucleotide sequence ID" value="NZ_CP080544.1"/>
</dbReference>
<feature type="transmembrane region" description="Helical" evidence="1">
    <location>
        <begin position="29"/>
        <end position="46"/>
    </location>
</feature>
<keyword evidence="1" id="KW-0472">Membrane</keyword>
<feature type="transmembrane region" description="Helical" evidence="1">
    <location>
        <begin position="78"/>
        <end position="96"/>
    </location>
</feature>
<feature type="transmembrane region" description="Helical" evidence="1">
    <location>
        <begin position="7"/>
        <end position="23"/>
    </location>
</feature>
<dbReference type="InterPro" id="IPR018643">
    <property type="entry name" value="DUF2069_membrane"/>
</dbReference>
<accession>A0ABX8WRS4</accession>
<proteinExistence type="predicted"/>
<protein>
    <submittedName>
        <fullName evidence="2">DUF2069 domain-containing protein</fullName>
    </submittedName>
</protein>
<keyword evidence="1" id="KW-0812">Transmembrane</keyword>
<sequence>MKRARHVLMGALAALCVLYLFWFQHKPAALVIFALPVALLLLGVALKRRTAGFWSALFALLWFSHGVMVAWTRAPERGMAWIELLLAVVVVFSASLPGMQSRFAKRPD</sequence>
<evidence type="ECO:0000313" key="2">
    <source>
        <dbReference type="EMBL" id="QYR53527.1"/>
    </source>
</evidence>
<feature type="transmembrane region" description="Helical" evidence="1">
    <location>
        <begin position="53"/>
        <end position="72"/>
    </location>
</feature>
<evidence type="ECO:0000313" key="3">
    <source>
        <dbReference type="Proteomes" id="UP000824755"/>
    </source>
</evidence>
<organism evidence="2 3">
    <name type="scientific">Lysobacter soyae</name>
    <dbReference type="NCBI Taxonomy" id="2764185"/>
    <lineage>
        <taxon>Bacteria</taxon>
        <taxon>Pseudomonadati</taxon>
        <taxon>Pseudomonadota</taxon>
        <taxon>Gammaproteobacteria</taxon>
        <taxon>Lysobacterales</taxon>
        <taxon>Lysobacteraceae</taxon>
        <taxon>Lysobacter</taxon>
    </lineage>
</organism>